<gene>
    <name evidence="3" type="ORF">V5O48_014625</name>
</gene>
<keyword evidence="2" id="KW-0472">Membrane</keyword>
<evidence type="ECO:0000313" key="4">
    <source>
        <dbReference type="Proteomes" id="UP001465976"/>
    </source>
</evidence>
<name>A0ABR3EWS8_9AGAR</name>
<sequence>MRMLQPKAWASQLTGHARTRTVGLRTPRRSRRYFRVLAFSVILATTIVSLQLFRASRQWNEQEKQRLRLEIGSHSFTTVNFTIPTGLPPLYERFHEYERNLPQHDLSLPAPEGKHARFLNIASHVTGFGWGNALQEMIMNAHLAYHTERAWVFDNYTWDRGESEYSQFGDNIIPSRIPLSAILSGPIVGGPWKDGLEKSIPRAVTPHHFREACSEEDTAILRSAGLKSIFSGFQDGATLFKAYADAINSIDARCIEIRGEKQIFDGWLFGTQDVHSLWPEMSKSPILRHFGFSPLVLSAYLHNEHHFGRPSIFLPLISSLLPSAGPLSLSTAIPGLIVLHIRRGDYEEHCRHHLARYHSTYLGYNSFPDFPDQFEGPGEVEDEQLRYENVYQKHCYPSIGQIVERVNEIREQYDMRAGSLLRMFTRAGRLKRLYIMSNGKEKWLKELKLALARSSIEEWEEIATSRDLELTLEQKYVAQAVDMYIASKAAVFVGNGCPDAQLAMAISSDTIIIIAVCASVGVLVLAISSRFILVKLAARKSAPLPPKQPLAHHRATYYQTQSTPFGYYHSNNGGGDSKASLGSKERFIPSREASSVGYYSEEVQSIPSLAQTPLQQPLHLETPTPSFHRAQATGSETSLSAHSSSEGSNHHIQTPSGEADVPFPPSESASIPASSTQSTTLTTSTMNSRNTRPRPLSHASVTSATRTARTTTKSFGNHAQRRRSGVPHDPSTGVQIILPAPLSPTYAGASGTASMPSTLRGSRSVANMPEKRLSFVDAWAPNAARDREGSGSSSKVQRPRSSLHISHSPTPSEPPSPALPAADHSGTGSRQTDSPKPSQKRPATAPHRYFTPSPHNSRANTPLPEDLERGEREDGAS</sequence>
<reference evidence="3 4" key="1">
    <citation type="submission" date="2024-02" db="EMBL/GenBank/DDBJ databases">
        <title>A draft genome for the cacao thread blight pathogen Marasmius crinis-equi.</title>
        <authorList>
            <person name="Cohen S.P."/>
            <person name="Baruah I.K."/>
            <person name="Amoako-Attah I."/>
            <person name="Bukari Y."/>
            <person name="Meinhardt L.W."/>
            <person name="Bailey B.A."/>
        </authorList>
    </citation>
    <scope>NUCLEOTIDE SEQUENCE [LARGE SCALE GENOMIC DNA]</scope>
    <source>
        <strain evidence="3 4">GH-76</strain>
    </source>
</reference>
<dbReference type="CDD" id="cd11296">
    <property type="entry name" value="O-FucT_like"/>
    <property type="match status" value="1"/>
</dbReference>
<feature type="region of interest" description="Disordered" evidence="1">
    <location>
        <begin position="618"/>
        <end position="736"/>
    </location>
</feature>
<dbReference type="Gene3D" id="3.40.50.11350">
    <property type="match status" value="1"/>
</dbReference>
<feature type="region of interest" description="Disordered" evidence="1">
    <location>
        <begin position="784"/>
        <end position="877"/>
    </location>
</feature>
<feature type="compositionally biased region" description="Polar residues" evidence="1">
    <location>
        <begin position="790"/>
        <end position="807"/>
    </location>
</feature>
<dbReference type="EMBL" id="JBAHYK010001604">
    <property type="protein sequence ID" value="KAL0567366.1"/>
    <property type="molecule type" value="Genomic_DNA"/>
</dbReference>
<keyword evidence="2" id="KW-1133">Transmembrane helix</keyword>
<evidence type="ECO:0000256" key="2">
    <source>
        <dbReference type="SAM" id="Phobius"/>
    </source>
</evidence>
<feature type="compositionally biased region" description="Low complexity" evidence="1">
    <location>
        <begin position="699"/>
        <end position="712"/>
    </location>
</feature>
<evidence type="ECO:0000313" key="3">
    <source>
        <dbReference type="EMBL" id="KAL0567366.1"/>
    </source>
</evidence>
<keyword evidence="2" id="KW-0812">Transmembrane</keyword>
<feature type="compositionally biased region" description="Basic and acidic residues" evidence="1">
    <location>
        <begin position="866"/>
        <end position="877"/>
    </location>
</feature>
<organism evidence="3 4">
    <name type="scientific">Marasmius crinis-equi</name>
    <dbReference type="NCBI Taxonomy" id="585013"/>
    <lineage>
        <taxon>Eukaryota</taxon>
        <taxon>Fungi</taxon>
        <taxon>Dikarya</taxon>
        <taxon>Basidiomycota</taxon>
        <taxon>Agaricomycotina</taxon>
        <taxon>Agaricomycetes</taxon>
        <taxon>Agaricomycetidae</taxon>
        <taxon>Agaricales</taxon>
        <taxon>Marasmiineae</taxon>
        <taxon>Marasmiaceae</taxon>
        <taxon>Marasmius</taxon>
    </lineage>
</organism>
<dbReference type="Proteomes" id="UP001465976">
    <property type="component" value="Unassembled WGS sequence"/>
</dbReference>
<accession>A0ABR3EWS8</accession>
<feature type="transmembrane region" description="Helical" evidence="2">
    <location>
        <begin position="33"/>
        <end position="53"/>
    </location>
</feature>
<feature type="transmembrane region" description="Helical" evidence="2">
    <location>
        <begin position="511"/>
        <end position="533"/>
    </location>
</feature>
<feature type="compositionally biased region" description="Low complexity" evidence="1">
    <location>
        <begin position="666"/>
        <end position="690"/>
    </location>
</feature>
<proteinExistence type="predicted"/>
<evidence type="ECO:0000256" key="1">
    <source>
        <dbReference type="SAM" id="MobiDB-lite"/>
    </source>
</evidence>
<keyword evidence="4" id="KW-1185">Reference proteome</keyword>
<protein>
    <submittedName>
        <fullName evidence="3">Uncharacterized protein</fullName>
    </submittedName>
</protein>
<feature type="compositionally biased region" description="Low complexity" evidence="1">
    <location>
        <begin position="633"/>
        <end position="647"/>
    </location>
</feature>
<comment type="caution">
    <text evidence="3">The sequence shown here is derived from an EMBL/GenBank/DDBJ whole genome shotgun (WGS) entry which is preliminary data.</text>
</comment>
<feature type="compositionally biased region" description="Polar residues" evidence="1">
    <location>
        <begin position="826"/>
        <end position="837"/>
    </location>
</feature>